<dbReference type="InterPro" id="IPR011991">
    <property type="entry name" value="ArsR-like_HTH"/>
</dbReference>
<dbReference type="SMART" id="SM00226">
    <property type="entry name" value="LMWPc"/>
    <property type="match status" value="1"/>
</dbReference>
<evidence type="ECO:0000256" key="1">
    <source>
        <dbReference type="ARBA" id="ARBA00022849"/>
    </source>
</evidence>
<sequence>MESSTAADVFAALGQESRLELLRALLEAGPSGLSAGAIGTALGIVPSTLSFHLRALEQVGLIRPTRQGRSLIYAVQVDRLRQTIAFLTESCCGGQPELCGALTLPMLASSPENSPMKPAFNVLFLCTRNSARSLMAEAVLRKLGGDRFRAYSAGSDPAPQPMPEVVEKLKTLGHDVSGIRSKSWQEFLHREAPRMDFVIALCDTLQGQNCPDFGDRAITASWPLPGPGKFEPGSSERVLLLNELYASLHRRIGIFTNLKFDALDRMSLRHQLDDLAQAPLSVAKDR</sequence>
<feature type="domain" description="HTH arsR-type" evidence="2">
    <location>
        <begin position="1"/>
        <end position="95"/>
    </location>
</feature>
<evidence type="ECO:0000313" key="3">
    <source>
        <dbReference type="EMBL" id="MBL6080782.1"/>
    </source>
</evidence>
<dbReference type="SMART" id="SM00418">
    <property type="entry name" value="HTH_ARSR"/>
    <property type="match status" value="1"/>
</dbReference>
<dbReference type="InterPro" id="IPR036390">
    <property type="entry name" value="WH_DNA-bd_sf"/>
</dbReference>
<dbReference type="PRINTS" id="PR00778">
    <property type="entry name" value="HTHARSR"/>
</dbReference>
<dbReference type="Pfam" id="PF12840">
    <property type="entry name" value="HTH_20"/>
    <property type="match status" value="1"/>
</dbReference>
<dbReference type="SUPFAM" id="SSF52788">
    <property type="entry name" value="Phosphotyrosine protein phosphatases I"/>
    <property type="match status" value="1"/>
</dbReference>
<proteinExistence type="predicted"/>
<dbReference type="CDD" id="cd00090">
    <property type="entry name" value="HTH_ARSR"/>
    <property type="match status" value="1"/>
</dbReference>
<evidence type="ECO:0000313" key="4">
    <source>
        <dbReference type="Proteomes" id="UP000660885"/>
    </source>
</evidence>
<dbReference type="PROSITE" id="PS50987">
    <property type="entry name" value="HTH_ARSR_2"/>
    <property type="match status" value="1"/>
</dbReference>
<comment type="caution">
    <text evidence="3">The sequence shown here is derived from an EMBL/GenBank/DDBJ whole genome shotgun (WGS) entry which is preliminary data.</text>
</comment>
<dbReference type="EMBL" id="JAETWB010000017">
    <property type="protein sequence ID" value="MBL6080782.1"/>
    <property type="molecule type" value="Genomic_DNA"/>
</dbReference>
<dbReference type="InterPro" id="IPR023485">
    <property type="entry name" value="Ptyr_pPase"/>
</dbReference>
<dbReference type="InterPro" id="IPR036388">
    <property type="entry name" value="WH-like_DNA-bd_sf"/>
</dbReference>
<dbReference type="SUPFAM" id="SSF46785">
    <property type="entry name" value="Winged helix' DNA-binding domain"/>
    <property type="match status" value="1"/>
</dbReference>
<accession>A0ABS1UAS7</accession>
<dbReference type="Gene3D" id="3.40.50.2300">
    <property type="match status" value="1"/>
</dbReference>
<keyword evidence="1" id="KW-0059">Arsenical resistance</keyword>
<gene>
    <name evidence="3" type="ORF">JMJ56_22455</name>
</gene>
<dbReference type="Gene3D" id="1.10.10.10">
    <property type="entry name" value="Winged helix-like DNA-binding domain superfamily/Winged helix DNA-binding domain"/>
    <property type="match status" value="1"/>
</dbReference>
<dbReference type="Pfam" id="PF01451">
    <property type="entry name" value="LMWPc"/>
    <property type="match status" value="1"/>
</dbReference>
<organism evidence="3 4">
    <name type="scientific">Belnapia arida</name>
    <dbReference type="NCBI Taxonomy" id="2804533"/>
    <lineage>
        <taxon>Bacteria</taxon>
        <taxon>Pseudomonadati</taxon>
        <taxon>Pseudomonadota</taxon>
        <taxon>Alphaproteobacteria</taxon>
        <taxon>Acetobacterales</taxon>
        <taxon>Roseomonadaceae</taxon>
        <taxon>Belnapia</taxon>
    </lineage>
</organism>
<dbReference type="RefSeq" id="WP_202834012.1">
    <property type="nucleotide sequence ID" value="NZ_JAETWB010000017.1"/>
</dbReference>
<dbReference type="InterPro" id="IPR001845">
    <property type="entry name" value="HTH_ArsR_DNA-bd_dom"/>
</dbReference>
<evidence type="ECO:0000259" key="2">
    <source>
        <dbReference type="PROSITE" id="PS50987"/>
    </source>
</evidence>
<keyword evidence="4" id="KW-1185">Reference proteome</keyword>
<dbReference type="PANTHER" id="PTHR43428:SF1">
    <property type="entry name" value="ARSENATE REDUCTASE"/>
    <property type="match status" value="1"/>
</dbReference>
<dbReference type="PANTHER" id="PTHR43428">
    <property type="entry name" value="ARSENATE REDUCTASE"/>
    <property type="match status" value="1"/>
</dbReference>
<dbReference type="InterPro" id="IPR036196">
    <property type="entry name" value="Ptyr_pPase_sf"/>
</dbReference>
<dbReference type="NCBIfam" id="NF033788">
    <property type="entry name" value="HTH_metalloreg"/>
    <property type="match status" value="1"/>
</dbReference>
<protein>
    <submittedName>
        <fullName evidence="3">Metalloregulator ArsR/SmtB family transcription factor</fullName>
    </submittedName>
</protein>
<dbReference type="Proteomes" id="UP000660885">
    <property type="component" value="Unassembled WGS sequence"/>
</dbReference>
<dbReference type="CDD" id="cd16345">
    <property type="entry name" value="LMWP_ArsC"/>
    <property type="match status" value="1"/>
</dbReference>
<name>A0ABS1UAS7_9PROT</name>
<reference evidence="3 4" key="1">
    <citation type="submission" date="2021-01" db="EMBL/GenBank/DDBJ databases">
        <title>Belnapia mucosa sp. nov. and Belnapia arida sp. nov., isolated from the Tabernas Desert (Almeria, Spain).</title>
        <authorList>
            <person name="Molina-Menor E."/>
            <person name="Vidal-Verdu A."/>
            <person name="Calonge A."/>
            <person name="Satari L."/>
            <person name="Pereto J."/>
            <person name="Porcar M."/>
        </authorList>
    </citation>
    <scope>NUCLEOTIDE SEQUENCE [LARGE SCALE GENOMIC DNA]</scope>
    <source>
        <strain evidence="3 4">T18</strain>
    </source>
</reference>